<keyword evidence="6" id="KW-1185">Reference proteome</keyword>
<evidence type="ECO:0000256" key="1">
    <source>
        <dbReference type="ARBA" id="ARBA00001968"/>
    </source>
</evidence>
<proteinExistence type="inferred from homology"/>
<dbReference type="Gene3D" id="3.90.950.10">
    <property type="match status" value="1"/>
</dbReference>
<dbReference type="InterPro" id="IPR003697">
    <property type="entry name" value="Maf-like"/>
</dbReference>
<dbReference type="Pfam" id="PF02545">
    <property type="entry name" value="Maf"/>
    <property type="match status" value="1"/>
</dbReference>
<sequence>MKPIILASASPRRKKLLQQINLEFQVHASNVTEGYDSSLSPAEVVQTLAQRKALDVAQRYHEALIIGADTIVAHKDTILEKPATYEAAEQMLHELSGSTHSVLTGVTLCQNTFGKDQRVHTFFEETHVTFGKLRSEDITQYVQSGSPMDKAGSYGIQDDFGAIFVKRIEGDYNTVVGLPLYAFYQSMIQFAPEFLATNHPTKQ</sequence>
<gene>
    <name evidence="5" type="primary">maf</name>
    <name evidence="5" type="ORF">J6I44_08140</name>
</gene>
<keyword evidence="3 4" id="KW-0546">Nucleotide metabolism</keyword>
<feature type="site" description="Important for substrate specificity" evidence="4">
    <location>
        <position position="12"/>
    </location>
</feature>
<evidence type="ECO:0000256" key="3">
    <source>
        <dbReference type="ARBA" id="ARBA00023080"/>
    </source>
</evidence>
<dbReference type="SUPFAM" id="SSF52972">
    <property type="entry name" value="ITPase-like"/>
    <property type="match status" value="1"/>
</dbReference>
<comment type="catalytic activity">
    <reaction evidence="4">
        <text>UTP + H2O = UMP + diphosphate + H(+)</text>
        <dbReference type="Rhea" id="RHEA:29395"/>
        <dbReference type="ChEBI" id="CHEBI:15377"/>
        <dbReference type="ChEBI" id="CHEBI:15378"/>
        <dbReference type="ChEBI" id="CHEBI:33019"/>
        <dbReference type="ChEBI" id="CHEBI:46398"/>
        <dbReference type="ChEBI" id="CHEBI:57865"/>
        <dbReference type="EC" id="3.6.1.9"/>
    </reaction>
</comment>
<dbReference type="InterPro" id="IPR029001">
    <property type="entry name" value="ITPase-like_fam"/>
</dbReference>
<dbReference type="EC" id="3.6.1.9" evidence="4"/>
<keyword evidence="4" id="KW-0963">Cytoplasm</keyword>
<keyword evidence="2 4" id="KW-0378">Hydrolase</keyword>
<dbReference type="EMBL" id="JAGGJA010000004">
    <property type="protein sequence ID" value="MCW9706824.1"/>
    <property type="molecule type" value="Genomic_DNA"/>
</dbReference>
<dbReference type="PIRSF" id="PIRSF006305">
    <property type="entry name" value="Maf"/>
    <property type="match status" value="1"/>
</dbReference>
<comment type="subcellular location">
    <subcellularLocation>
        <location evidence="4">Cytoplasm</location>
    </subcellularLocation>
</comment>
<feature type="site" description="Important for substrate specificity" evidence="4">
    <location>
        <position position="157"/>
    </location>
</feature>
<protein>
    <recommendedName>
        <fullName evidence="4">dTTP/UTP pyrophosphatase</fullName>
        <shortName evidence="4">dTTPase/UTPase</shortName>
        <ecNumber evidence="4">3.6.1.9</ecNumber>
    </recommendedName>
    <alternativeName>
        <fullName evidence="4">Nucleoside triphosphate pyrophosphatase</fullName>
    </alternativeName>
    <alternativeName>
        <fullName evidence="4">Nucleotide pyrophosphatase</fullName>
        <shortName evidence="4">Nucleotide PPase</shortName>
    </alternativeName>
</protein>
<dbReference type="PANTHER" id="PTHR43213">
    <property type="entry name" value="BIFUNCTIONAL DTTP/UTP PYROPHOSPHATASE/METHYLTRANSFERASE PROTEIN-RELATED"/>
    <property type="match status" value="1"/>
</dbReference>
<reference evidence="5 6" key="1">
    <citation type="submission" date="2021-03" db="EMBL/GenBank/DDBJ databases">
        <title>Aliifodinibius sp. nov., a new bacterium isolated from saline soil.</title>
        <authorList>
            <person name="Galisteo C."/>
            <person name="De La Haba R."/>
            <person name="Sanchez-Porro C."/>
            <person name="Ventosa A."/>
        </authorList>
    </citation>
    <scope>NUCLEOTIDE SEQUENCE [LARGE SCALE GENOMIC DNA]</scope>
    <source>
        <strain evidence="5 6">1BSP15-2V2</strain>
    </source>
</reference>
<evidence type="ECO:0000313" key="6">
    <source>
        <dbReference type="Proteomes" id="UP001207918"/>
    </source>
</evidence>
<organism evidence="5 6">
    <name type="scientific">Fodinibius salsisoli</name>
    <dbReference type="NCBI Taxonomy" id="2820877"/>
    <lineage>
        <taxon>Bacteria</taxon>
        <taxon>Pseudomonadati</taxon>
        <taxon>Balneolota</taxon>
        <taxon>Balneolia</taxon>
        <taxon>Balneolales</taxon>
        <taxon>Balneolaceae</taxon>
        <taxon>Fodinibius</taxon>
    </lineage>
</organism>
<evidence type="ECO:0000256" key="4">
    <source>
        <dbReference type="HAMAP-Rule" id="MF_00528"/>
    </source>
</evidence>
<comment type="similarity">
    <text evidence="4">Belongs to the Maf family. YhdE subfamily.</text>
</comment>
<evidence type="ECO:0000256" key="2">
    <source>
        <dbReference type="ARBA" id="ARBA00022801"/>
    </source>
</evidence>
<dbReference type="CDD" id="cd00555">
    <property type="entry name" value="Maf"/>
    <property type="match status" value="1"/>
</dbReference>
<comment type="caution">
    <text evidence="4">Lacks conserved residue(s) required for the propagation of feature annotation.</text>
</comment>
<feature type="active site" description="Proton acceptor" evidence="4">
    <location>
        <position position="69"/>
    </location>
</feature>
<comment type="cofactor">
    <cofactor evidence="1 4">
        <name>a divalent metal cation</name>
        <dbReference type="ChEBI" id="CHEBI:60240"/>
    </cofactor>
</comment>
<comment type="caution">
    <text evidence="5">The sequence shown here is derived from an EMBL/GenBank/DDBJ whole genome shotgun (WGS) entry which is preliminary data.</text>
</comment>
<evidence type="ECO:0000313" key="5">
    <source>
        <dbReference type="EMBL" id="MCW9706824.1"/>
    </source>
</evidence>
<name>A0ABT3PND1_9BACT</name>
<dbReference type="NCBIfam" id="TIGR00172">
    <property type="entry name" value="maf"/>
    <property type="match status" value="1"/>
</dbReference>
<accession>A0ABT3PND1</accession>
<comment type="function">
    <text evidence="4">Nucleoside triphosphate pyrophosphatase that hydrolyzes dTTP and UTP. May have a dual role in cell division arrest and in preventing the incorporation of modified nucleotides into cellular nucleic acids.</text>
</comment>
<feature type="site" description="Important for substrate specificity" evidence="4">
    <location>
        <position position="70"/>
    </location>
</feature>
<comment type="catalytic activity">
    <reaction evidence="4">
        <text>dTTP + H2O = dTMP + diphosphate + H(+)</text>
        <dbReference type="Rhea" id="RHEA:28534"/>
        <dbReference type="ChEBI" id="CHEBI:15377"/>
        <dbReference type="ChEBI" id="CHEBI:15378"/>
        <dbReference type="ChEBI" id="CHEBI:33019"/>
        <dbReference type="ChEBI" id="CHEBI:37568"/>
        <dbReference type="ChEBI" id="CHEBI:63528"/>
        <dbReference type="EC" id="3.6.1.9"/>
    </reaction>
</comment>
<dbReference type="Proteomes" id="UP001207918">
    <property type="component" value="Unassembled WGS sequence"/>
</dbReference>
<dbReference type="RefSeq" id="WP_265765556.1">
    <property type="nucleotide sequence ID" value="NZ_JAGGJA010000004.1"/>
</dbReference>
<dbReference type="HAMAP" id="MF_00528">
    <property type="entry name" value="Maf"/>
    <property type="match status" value="1"/>
</dbReference>
<dbReference type="PANTHER" id="PTHR43213:SF5">
    <property type="entry name" value="BIFUNCTIONAL DTTP_UTP PYROPHOSPHATASE_METHYLTRANSFERASE PROTEIN-RELATED"/>
    <property type="match status" value="1"/>
</dbReference>